<comment type="function">
    <text evidence="12">Catalyzes the condensation of the acetyl group of acetyl-CoA with 3-methyl-2-oxobutanoate (2-ketoisovalerate) to form 3-carboxy-3-hydroxy-4-methylpentanoate (2-isopropylmalate).</text>
</comment>
<dbReference type="NCBIfam" id="NF002086">
    <property type="entry name" value="PRK00915.1-3"/>
    <property type="match status" value="1"/>
</dbReference>
<dbReference type="EMBL" id="QPJT01000018">
    <property type="protein sequence ID" value="RCX13204.1"/>
    <property type="molecule type" value="Genomic_DNA"/>
</dbReference>
<evidence type="ECO:0000256" key="11">
    <source>
        <dbReference type="ARBA" id="ARBA00023304"/>
    </source>
</evidence>
<dbReference type="CDD" id="cd07940">
    <property type="entry name" value="DRE_TIM_IPMS"/>
    <property type="match status" value="1"/>
</dbReference>
<evidence type="ECO:0000256" key="9">
    <source>
        <dbReference type="ARBA" id="ARBA00022723"/>
    </source>
</evidence>
<dbReference type="GO" id="GO:0030145">
    <property type="term" value="F:manganese ion binding"/>
    <property type="evidence" value="ECO:0007669"/>
    <property type="project" value="UniProtKB-UniRule"/>
</dbReference>
<dbReference type="SUPFAM" id="SSF110921">
    <property type="entry name" value="2-isopropylmalate synthase LeuA, allosteric (dimerisation) domain"/>
    <property type="match status" value="1"/>
</dbReference>
<dbReference type="InterPro" id="IPR013709">
    <property type="entry name" value="2-isopropylmalate_synth_dimer"/>
</dbReference>
<dbReference type="FunFam" id="1.10.238.260:FF:000001">
    <property type="entry name" value="2-isopropylmalate synthase"/>
    <property type="match status" value="1"/>
</dbReference>
<comment type="similarity">
    <text evidence="2 12">Belongs to the alpha-IPM synthase/homocitrate synthase family. LeuA type 1 subfamily.</text>
</comment>
<dbReference type="FunFam" id="3.20.20.70:FF:000010">
    <property type="entry name" value="2-isopropylmalate synthase"/>
    <property type="match status" value="1"/>
</dbReference>
<dbReference type="InterPro" id="IPR005671">
    <property type="entry name" value="LeuA_bact_synth"/>
</dbReference>
<feature type="domain" description="Pyruvate carboxyltransferase" evidence="13">
    <location>
        <begin position="16"/>
        <end position="278"/>
    </location>
</feature>
<dbReference type="InterPro" id="IPR002034">
    <property type="entry name" value="AIPM/Hcit_synth_CS"/>
</dbReference>
<dbReference type="Gene3D" id="3.20.20.70">
    <property type="entry name" value="Aldolase class I"/>
    <property type="match status" value="1"/>
</dbReference>
<evidence type="ECO:0000256" key="3">
    <source>
        <dbReference type="ARBA" id="ARBA00012973"/>
    </source>
</evidence>
<keyword evidence="7 12" id="KW-0028">Amino-acid biosynthesis</keyword>
<comment type="cofactor">
    <cofactor evidence="12">
        <name>Mn(2+)</name>
        <dbReference type="ChEBI" id="CHEBI:29035"/>
    </cofactor>
</comment>
<dbReference type="NCBIfam" id="NF002085">
    <property type="entry name" value="PRK00915.1-2"/>
    <property type="match status" value="1"/>
</dbReference>
<dbReference type="PROSITE" id="PS00815">
    <property type="entry name" value="AIPM_HOMOCIT_SYNTH_1"/>
    <property type="match status" value="1"/>
</dbReference>
<keyword evidence="6 12" id="KW-0963">Cytoplasm</keyword>
<dbReference type="HAMAP" id="MF_01025">
    <property type="entry name" value="LeuA_type1"/>
    <property type="match status" value="1"/>
</dbReference>
<feature type="binding site" evidence="12">
    <location>
        <position position="249"/>
    </location>
    <ligand>
        <name>Mn(2+)</name>
        <dbReference type="ChEBI" id="CHEBI:29035"/>
    </ligand>
</feature>
<comment type="catalytic activity">
    <reaction evidence="12">
        <text>3-methyl-2-oxobutanoate + acetyl-CoA + H2O = (2S)-2-isopropylmalate + CoA + H(+)</text>
        <dbReference type="Rhea" id="RHEA:21524"/>
        <dbReference type="ChEBI" id="CHEBI:1178"/>
        <dbReference type="ChEBI" id="CHEBI:11851"/>
        <dbReference type="ChEBI" id="CHEBI:15377"/>
        <dbReference type="ChEBI" id="CHEBI:15378"/>
        <dbReference type="ChEBI" id="CHEBI:57287"/>
        <dbReference type="ChEBI" id="CHEBI:57288"/>
        <dbReference type="EC" id="2.3.3.13"/>
    </reaction>
</comment>
<dbReference type="Pfam" id="PF22617">
    <property type="entry name" value="HCS_D2"/>
    <property type="match status" value="1"/>
</dbReference>
<evidence type="ECO:0000313" key="15">
    <source>
        <dbReference type="Proteomes" id="UP000253034"/>
    </source>
</evidence>
<evidence type="ECO:0000256" key="4">
    <source>
        <dbReference type="ARBA" id="ARBA00018198"/>
    </source>
</evidence>
<evidence type="ECO:0000256" key="7">
    <source>
        <dbReference type="ARBA" id="ARBA00022605"/>
    </source>
</evidence>
<dbReference type="PANTHER" id="PTHR10277">
    <property type="entry name" value="HOMOCITRATE SYNTHASE-RELATED"/>
    <property type="match status" value="1"/>
</dbReference>
<evidence type="ECO:0000256" key="10">
    <source>
        <dbReference type="ARBA" id="ARBA00023211"/>
    </source>
</evidence>
<dbReference type="Pfam" id="PF08502">
    <property type="entry name" value="LeuA_dimer"/>
    <property type="match status" value="1"/>
</dbReference>
<dbReference type="InterPro" id="IPR054691">
    <property type="entry name" value="LeuA/HCS_post-cat"/>
</dbReference>
<evidence type="ECO:0000256" key="6">
    <source>
        <dbReference type="ARBA" id="ARBA00022490"/>
    </source>
</evidence>
<gene>
    <name evidence="12" type="primary">leuA</name>
    <name evidence="14" type="ORF">DFR58_11822</name>
</gene>
<keyword evidence="15" id="KW-1185">Reference proteome</keyword>
<evidence type="ECO:0000313" key="14">
    <source>
        <dbReference type="EMBL" id="RCX13204.1"/>
    </source>
</evidence>
<dbReference type="InterPro" id="IPR036230">
    <property type="entry name" value="LeuA_allosteric_dom_sf"/>
</dbReference>
<feature type="binding site" evidence="12">
    <location>
        <position position="215"/>
    </location>
    <ligand>
        <name>Mn(2+)</name>
        <dbReference type="ChEBI" id="CHEBI:29035"/>
    </ligand>
</feature>
<name>A0A369B0J2_9FIRM</name>
<dbReference type="GO" id="GO:0003985">
    <property type="term" value="F:acetyl-CoA C-acetyltransferase activity"/>
    <property type="evidence" value="ECO:0007669"/>
    <property type="project" value="UniProtKB-UniRule"/>
</dbReference>
<organism evidence="14 15">
    <name type="scientific">Anaerobacterium chartisolvens</name>
    <dbReference type="NCBI Taxonomy" id="1297424"/>
    <lineage>
        <taxon>Bacteria</taxon>
        <taxon>Bacillati</taxon>
        <taxon>Bacillota</taxon>
        <taxon>Clostridia</taxon>
        <taxon>Eubacteriales</taxon>
        <taxon>Oscillospiraceae</taxon>
        <taxon>Anaerobacterium</taxon>
    </lineage>
</organism>
<sequence>MTDPCAWEDLRMSRRLKIFDTTLRDGEQTPGVNLNIQEKLEIAGQLVRMGVDVIEAGFAIASPGDFEAVKAVSENIKGAAIASLCRAVEKDIDRAWEAVCKAERPRIHTFIATSDIHLKYKLKMSEQEVLERAAAMVAYSKKYCEDVEFSAEDASRTRPDFLYKIIEEVIKAGATVVNIPDTVGYSTPAEFGALIRGIRNNVSNIDKVDISVHCHNDLGLAVANTLAAMENGAVQLECTVNGLGERAGNASMEEIIMGVNTRKDFYNITHKIDTTQIYRTSKLVSSLTGVAVQPNKAIVGVNAFAHESGIHQHGVLAEKTTYEIMTPESIGLAQNRMVLGKLSGRHAFEERLKEMGYCSLSTEEIQKAFEKFKSLADKKKVVLDRDIEALIEEKASKIPEVFELDSFQINSGNKVVSTAMVSLIKEGNKVSEAATGDGPVDAAFNAIERCAGISLELEDYGLKAVTEGKDALGEVTVRVSREGQIFVGKGVSTDVIEASVKAYINAINRAVSELGEEELKRPASGVSEVL</sequence>
<dbReference type="NCBIfam" id="NF002088">
    <property type="entry name" value="PRK00915.1-5"/>
    <property type="match status" value="1"/>
</dbReference>
<protein>
    <recommendedName>
        <fullName evidence="4 12">2-isopropylmalate synthase</fullName>
        <ecNumber evidence="3 12">2.3.3.13</ecNumber>
    </recommendedName>
    <alternativeName>
        <fullName evidence="12">Alpha-IPM synthase</fullName>
    </alternativeName>
    <alternativeName>
        <fullName evidence="12">Alpha-isopropylmalate synthase</fullName>
    </alternativeName>
</protein>
<keyword evidence="11 12" id="KW-0100">Branched-chain amino acid biosynthesis</keyword>
<evidence type="ECO:0000256" key="2">
    <source>
        <dbReference type="ARBA" id="ARBA00009396"/>
    </source>
</evidence>
<dbReference type="Proteomes" id="UP000253034">
    <property type="component" value="Unassembled WGS sequence"/>
</dbReference>
<evidence type="ECO:0000256" key="1">
    <source>
        <dbReference type="ARBA" id="ARBA00004689"/>
    </source>
</evidence>
<dbReference type="NCBIfam" id="TIGR00973">
    <property type="entry name" value="leuA_bact"/>
    <property type="match status" value="1"/>
</dbReference>
<dbReference type="GO" id="GO:0005737">
    <property type="term" value="C:cytoplasm"/>
    <property type="evidence" value="ECO:0007669"/>
    <property type="project" value="UniProtKB-UniRule"/>
</dbReference>
<reference evidence="14 15" key="1">
    <citation type="submission" date="2018-07" db="EMBL/GenBank/DDBJ databases">
        <title>Genomic Encyclopedia of Type Strains, Phase IV (KMG-IV): sequencing the most valuable type-strain genomes for metagenomic binning, comparative biology and taxonomic classification.</title>
        <authorList>
            <person name="Goeker M."/>
        </authorList>
    </citation>
    <scope>NUCLEOTIDE SEQUENCE [LARGE SCALE GENOMIC DNA]</scope>
    <source>
        <strain evidence="14 15">DSM 27016</strain>
    </source>
</reference>
<dbReference type="InterPro" id="IPR000891">
    <property type="entry name" value="PYR_CT"/>
</dbReference>
<keyword evidence="9 12" id="KW-0479">Metal-binding</keyword>
<dbReference type="EC" id="2.3.3.13" evidence="3 12"/>
<accession>A0A369B0J2</accession>
<dbReference type="SMART" id="SM00917">
    <property type="entry name" value="LeuA_dimer"/>
    <property type="match status" value="1"/>
</dbReference>
<feature type="region of interest" description="Regulatory domain" evidence="12">
    <location>
        <begin position="403"/>
        <end position="530"/>
    </location>
</feature>
<dbReference type="Gene3D" id="1.10.238.260">
    <property type="match status" value="1"/>
</dbReference>
<keyword evidence="8 12" id="KW-0808">Transferase</keyword>
<dbReference type="FunFam" id="3.30.160.270:FF:000001">
    <property type="entry name" value="2-isopropylmalate synthase"/>
    <property type="match status" value="1"/>
</dbReference>
<comment type="caution">
    <text evidence="14">The sequence shown here is derived from an EMBL/GenBank/DDBJ whole genome shotgun (WGS) entry which is preliminary data.</text>
</comment>
<dbReference type="InterPro" id="IPR013785">
    <property type="entry name" value="Aldolase_TIM"/>
</dbReference>
<dbReference type="PANTHER" id="PTHR10277:SF9">
    <property type="entry name" value="2-ISOPROPYLMALATE SYNTHASE 1, CHLOROPLASTIC-RELATED"/>
    <property type="match status" value="1"/>
</dbReference>
<keyword evidence="5 12" id="KW-0432">Leucine biosynthesis</keyword>
<dbReference type="InterPro" id="IPR050073">
    <property type="entry name" value="2-IPM_HCS-like"/>
</dbReference>
<dbReference type="Pfam" id="PF00682">
    <property type="entry name" value="HMGL-like"/>
    <property type="match status" value="1"/>
</dbReference>
<proteinExistence type="inferred from homology"/>
<dbReference type="PROSITE" id="PS50991">
    <property type="entry name" value="PYR_CT"/>
    <property type="match status" value="1"/>
</dbReference>
<evidence type="ECO:0000259" key="13">
    <source>
        <dbReference type="PROSITE" id="PS50991"/>
    </source>
</evidence>
<evidence type="ECO:0000256" key="5">
    <source>
        <dbReference type="ARBA" id="ARBA00022430"/>
    </source>
</evidence>
<dbReference type="SUPFAM" id="SSF51569">
    <property type="entry name" value="Aldolase"/>
    <property type="match status" value="1"/>
</dbReference>
<comment type="pathway">
    <text evidence="1 12">Amino-acid biosynthesis; L-leucine biosynthesis; L-leucine from 3-methyl-2-oxobutanoate: step 1/4.</text>
</comment>
<dbReference type="PROSITE" id="PS00816">
    <property type="entry name" value="AIPM_HOMOCIT_SYNTH_2"/>
    <property type="match status" value="1"/>
</dbReference>
<dbReference type="AlphaFoldDB" id="A0A369B0J2"/>
<feature type="binding site" evidence="12">
    <location>
        <position position="213"/>
    </location>
    <ligand>
        <name>Mn(2+)</name>
        <dbReference type="ChEBI" id="CHEBI:29035"/>
    </ligand>
</feature>
<dbReference type="UniPathway" id="UPA00048">
    <property type="reaction ID" value="UER00070"/>
</dbReference>
<dbReference type="GO" id="GO:0009098">
    <property type="term" value="P:L-leucine biosynthetic process"/>
    <property type="evidence" value="ECO:0007669"/>
    <property type="project" value="UniProtKB-UniRule"/>
</dbReference>
<evidence type="ECO:0000256" key="8">
    <source>
        <dbReference type="ARBA" id="ARBA00022679"/>
    </source>
</evidence>
<evidence type="ECO:0000256" key="12">
    <source>
        <dbReference type="HAMAP-Rule" id="MF_01025"/>
    </source>
</evidence>
<comment type="subunit">
    <text evidence="12">Homodimer.</text>
</comment>
<feature type="binding site" evidence="12">
    <location>
        <position position="25"/>
    </location>
    <ligand>
        <name>Mn(2+)</name>
        <dbReference type="ChEBI" id="CHEBI:29035"/>
    </ligand>
</feature>
<dbReference type="GO" id="GO:0003852">
    <property type="term" value="F:2-isopropylmalate synthase activity"/>
    <property type="evidence" value="ECO:0007669"/>
    <property type="project" value="UniProtKB-UniRule"/>
</dbReference>
<keyword evidence="10 12" id="KW-0464">Manganese</keyword>
<dbReference type="Gene3D" id="3.30.160.270">
    <property type="match status" value="1"/>
</dbReference>